<dbReference type="InterPro" id="IPR003594">
    <property type="entry name" value="HATPase_dom"/>
</dbReference>
<dbReference type="SMART" id="SM00387">
    <property type="entry name" value="HATPase_c"/>
    <property type="match status" value="1"/>
</dbReference>
<dbReference type="PROSITE" id="PS50109">
    <property type="entry name" value="HIS_KIN"/>
    <property type="match status" value="1"/>
</dbReference>
<dbReference type="InterPro" id="IPR036890">
    <property type="entry name" value="HATPase_C_sf"/>
</dbReference>
<accession>D3SPY2</accession>
<dbReference type="InterPro" id="IPR005467">
    <property type="entry name" value="His_kinase_dom"/>
</dbReference>
<comment type="subcellular location">
    <subcellularLocation>
        <location evidence="2">Membrane</location>
        <topology evidence="2">Multi-pass membrane protein</topology>
    </subcellularLocation>
</comment>
<keyword evidence="14" id="KW-1185">Reference proteome</keyword>
<dbReference type="SMART" id="SM00304">
    <property type="entry name" value="HAMP"/>
    <property type="match status" value="1"/>
</dbReference>
<dbReference type="CDD" id="cd06225">
    <property type="entry name" value="HAMP"/>
    <property type="match status" value="1"/>
</dbReference>
<evidence type="ECO:0000313" key="14">
    <source>
        <dbReference type="Proteomes" id="UP000002043"/>
    </source>
</evidence>
<dbReference type="STRING" id="638303.Thal_0585"/>
<evidence type="ECO:0000256" key="7">
    <source>
        <dbReference type="ARBA" id="ARBA00022777"/>
    </source>
</evidence>
<dbReference type="CDD" id="cd00082">
    <property type="entry name" value="HisKA"/>
    <property type="match status" value="1"/>
</dbReference>
<evidence type="ECO:0000256" key="9">
    <source>
        <dbReference type="ARBA" id="ARBA00023136"/>
    </source>
</evidence>
<dbReference type="Pfam" id="PF00512">
    <property type="entry name" value="HisKA"/>
    <property type="match status" value="1"/>
</dbReference>
<keyword evidence="4" id="KW-0597">Phosphoprotein</keyword>
<dbReference type="eggNOG" id="COG5000">
    <property type="taxonomic scope" value="Bacteria"/>
</dbReference>
<feature type="domain" description="HAMP" evidence="12">
    <location>
        <begin position="244"/>
        <end position="297"/>
    </location>
</feature>
<evidence type="ECO:0000256" key="10">
    <source>
        <dbReference type="SAM" id="Phobius"/>
    </source>
</evidence>
<dbReference type="Pfam" id="PF02518">
    <property type="entry name" value="HATPase_c"/>
    <property type="match status" value="1"/>
</dbReference>
<dbReference type="PROSITE" id="PS50885">
    <property type="entry name" value="HAMP"/>
    <property type="match status" value="1"/>
</dbReference>
<feature type="transmembrane region" description="Helical" evidence="10">
    <location>
        <begin position="76"/>
        <end position="97"/>
    </location>
</feature>
<dbReference type="InterPro" id="IPR050398">
    <property type="entry name" value="HssS/ArlS-like"/>
</dbReference>
<proteinExistence type="predicted"/>
<dbReference type="SMART" id="SM00388">
    <property type="entry name" value="HisKA"/>
    <property type="match status" value="1"/>
</dbReference>
<dbReference type="KEGG" id="tal:Thal_0585"/>
<comment type="catalytic activity">
    <reaction evidence="1">
        <text>ATP + protein L-histidine = ADP + protein N-phospho-L-histidine.</text>
        <dbReference type="EC" id="2.7.13.3"/>
    </reaction>
</comment>
<protein>
    <recommendedName>
        <fullName evidence="3">histidine kinase</fullName>
        <ecNumber evidence="3">2.7.13.3</ecNumber>
    </recommendedName>
</protein>
<evidence type="ECO:0000256" key="2">
    <source>
        <dbReference type="ARBA" id="ARBA00004141"/>
    </source>
</evidence>
<organism evidence="13 14">
    <name type="scientific">Thermocrinis albus (strain DSM 14484 / JCM 11386 / HI 11/12)</name>
    <dbReference type="NCBI Taxonomy" id="638303"/>
    <lineage>
        <taxon>Bacteria</taxon>
        <taxon>Pseudomonadati</taxon>
        <taxon>Aquificota</taxon>
        <taxon>Aquificia</taxon>
        <taxon>Aquificales</taxon>
        <taxon>Aquificaceae</taxon>
        <taxon>Thermocrinis</taxon>
    </lineage>
</organism>
<evidence type="ECO:0000313" key="13">
    <source>
        <dbReference type="EMBL" id="ADC89219.1"/>
    </source>
</evidence>
<dbReference type="OrthoDB" id="9815750at2"/>
<evidence type="ECO:0000259" key="11">
    <source>
        <dbReference type="PROSITE" id="PS50109"/>
    </source>
</evidence>
<dbReference type="InterPro" id="IPR003660">
    <property type="entry name" value="HAMP_dom"/>
</dbReference>
<dbReference type="PANTHER" id="PTHR45528">
    <property type="entry name" value="SENSOR HISTIDINE KINASE CPXA"/>
    <property type="match status" value="1"/>
</dbReference>
<dbReference type="RefSeq" id="WP_012991626.1">
    <property type="nucleotide sequence ID" value="NC_013894.1"/>
</dbReference>
<dbReference type="SUPFAM" id="SSF47384">
    <property type="entry name" value="Homodimeric domain of signal transducing histidine kinase"/>
    <property type="match status" value="1"/>
</dbReference>
<feature type="transmembrane region" description="Helical" evidence="10">
    <location>
        <begin position="219"/>
        <end position="238"/>
    </location>
</feature>
<dbReference type="EC" id="2.7.13.3" evidence="3"/>
<keyword evidence="5" id="KW-0808">Transferase</keyword>
<sequence length="575" mass="66593">MKLFLTFIIFILVFIGINVALLDNLRKVWTVGYPILLLVINLDLLVLFVTFAIFFRKFIKTYLHTSRGLRRKLSNLLFLYLFLPILFLNVASIVLLVQSTKTLVSSQLKDVSQRAQDLQQEILKRESYKIELYRSFFKYLVEKGEDPRRYVGGLREVMGIQIDPGCKEEVREEEIFLCVGGYRVVLKRDRTLLSTAEGIAVISQQLRNMVKSRDIISGVYVYFIVLITFITLLSTVWLGQLLARHISAPLEILAEKSRELAEGNFSVHLPPVKTGDELEELYTAFSRMQNQLKTFYENLQREKEVLSILIEKLPVGVVFVDREGRVVENDAFRRLKEEGLESPGILHKIVKLDIGEVHIYEDTRPVVLAERFKTWQDTVKRIAHEIKNPLTPISLNLEMLLRMAQKGEVCKEDMEGLLKIMLEEVERIKGVVRHLRDLHYEREPQIETVDLRKLLEELARLYRDVTVEVKGDKVVKADRSMLKDLFLNLLNNSLEWGATHVKIHLHKDRLEYTDNGRGVPKGKEEEVFLPYRSGSGEGMGLGLYIVRQIAHLHGWDVRLVPEEKGFHLVVEFRSI</sequence>
<evidence type="ECO:0000256" key="8">
    <source>
        <dbReference type="ARBA" id="ARBA00022989"/>
    </source>
</evidence>
<dbReference type="Gene3D" id="6.10.340.10">
    <property type="match status" value="1"/>
</dbReference>
<dbReference type="Gene3D" id="1.10.287.130">
    <property type="match status" value="1"/>
</dbReference>
<keyword evidence="7 13" id="KW-0418">Kinase</keyword>
<dbReference type="EMBL" id="CP001931">
    <property type="protein sequence ID" value="ADC89219.1"/>
    <property type="molecule type" value="Genomic_DNA"/>
</dbReference>
<dbReference type="InterPro" id="IPR036097">
    <property type="entry name" value="HisK_dim/P_sf"/>
</dbReference>
<dbReference type="AlphaFoldDB" id="D3SPY2"/>
<dbReference type="PANTHER" id="PTHR45528:SF9">
    <property type="entry name" value="SENSOR HISTIDINE KINASE YBDK"/>
    <property type="match status" value="1"/>
</dbReference>
<keyword evidence="9 10" id="KW-0472">Membrane</keyword>
<keyword evidence="6 10" id="KW-0812">Transmembrane</keyword>
<dbReference type="Proteomes" id="UP000002043">
    <property type="component" value="Chromosome"/>
</dbReference>
<evidence type="ECO:0000256" key="5">
    <source>
        <dbReference type="ARBA" id="ARBA00022679"/>
    </source>
</evidence>
<evidence type="ECO:0000256" key="3">
    <source>
        <dbReference type="ARBA" id="ARBA00012438"/>
    </source>
</evidence>
<evidence type="ECO:0000259" key="12">
    <source>
        <dbReference type="PROSITE" id="PS50885"/>
    </source>
</evidence>
<evidence type="ECO:0000256" key="6">
    <source>
        <dbReference type="ARBA" id="ARBA00022692"/>
    </source>
</evidence>
<feature type="domain" description="Histidine kinase" evidence="11">
    <location>
        <begin position="381"/>
        <end position="575"/>
    </location>
</feature>
<name>D3SPY2_THEAH</name>
<dbReference type="Pfam" id="PF00672">
    <property type="entry name" value="HAMP"/>
    <property type="match status" value="1"/>
</dbReference>
<dbReference type="GO" id="GO:0000155">
    <property type="term" value="F:phosphorelay sensor kinase activity"/>
    <property type="evidence" value="ECO:0007669"/>
    <property type="project" value="InterPro"/>
</dbReference>
<dbReference type="SUPFAM" id="SSF158472">
    <property type="entry name" value="HAMP domain-like"/>
    <property type="match status" value="1"/>
</dbReference>
<evidence type="ECO:0000256" key="1">
    <source>
        <dbReference type="ARBA" id="ARBA00000085"/>
    </source>
</evidence>
<evidence type="ECO:0000256" key="4">
    <source>
        <dbReference type="ARBA" id="ARBA00022553"/>
    </source>
</evidence>
<keyword evidence="8 10" id="KW-1133">Transmembrane helix</keyword>
<gene>
    <name evidence="13" type="ordered locus">Thal_0585</name>
</gene>
<dbReference type="GO" id="GO:0016020">
    <property type="term" value="C:membrane"/>
    <property type="evidence" value="ECO:0007669"/>
    <property type="project" value="UniProtKB-SubCell"/>
</dbReference>
<reference evidence="14" key="1">
    <citation type="journal article" date="2010" name="Stand. Genomic Sci.">
        <title>Complete genome sequence of Thermocrinis albus type strain (HI 11/12T).</title>
        <authorList>
            <person name="Wirth R."/>
            <person name="Sikorski J."/>
            <person name="Brambilla E."/>
            <person name="Misra M."/>
            <person name="Lapidus A."/>
            <person name="Copeland A."/>
            <person name="Nolan M."/>
            <person name="Lucas S."/>
            <person name="Chen F."/>
            <person name="Tice H."/>
            <person name="Cheng J.F."/>
            <person name="Han C."/>
            <person name="Detter J.C."/>
            <person name="Tapia R."/>
            <person name="Bruce D."/>
            <person name="Goodwin L."/>
            <person name="Pitluck S."/>
            <person name="Pati A."/>
            <person name="Anderson I."/>
            <person name="Ivanova N."/>
            <person name="Mavromatis K."/>
            <person name="Mikhailova N."/>
            <person name="Chen A."/>
            <person name="Palaniappan K."/>
            <person name="Bilek Y."/>
            <person name="Hader T."/>
            <person name="Land M."/>
            <person name="Hauser L."/>
            <person name="Chang Y.J."/>
            <person name="Jeffries C.D."/>
            <person name="Tindall B.J."/>
            <person name="Rohde M."/>
            <person name="Goker M."/>
            <person name="Bristow J."/>
            <person name="Eisen J.A."/>
            <person name="Markowitz V."/>
            <person name="Hugenholtz P."/>
            <person name="Kyrpides N.C."/>
            <person name="Klenk H.P."/>
        </authorList>
    </citation>
    <scope>NUCLEOTIDE SEQUENCE [LARGE SCALE GENOMIC DNA]</scope>
    <source>
        <strain evidence="14">DSM 14484 / JCM 11386 / HI 11/12</strain>
    </source>
</reference>
<dbReference type="SUPFAM" id="SSF55874">
    <property type="entry name" value="ATPase domain of HSP90 chaperone/DNA topoisomerase II/histidine kinase"/>
    <property type="match status" value="1"/>
</dbReference>
<dbReference type="InterPro" id="IPR003661">
    <property type="entry name" value="HisK_dim/P_dom"/>
</dbReference>
<dbReference type="HOGENOM" id="CLU_019564_0_1_0"/>
<feature type="transmembrane region" description="Helical" evidence="10">
    <location>
        <begin position="32"/>
        <end position="55"/>
    </location>
</feature>
<dbReference type="Gene3D" id="3.30.565.10">
    <property type="entry name" value="Histidine kinase-like ATPase, C-terminal domain"/>
    <property type="match status" value="1"/>
</dbReference>